<dbReference type="Proteomes" id="UP000799770">
    <property type="component" value="Unassembled WGS sequence"/>
</dbReference>
<dbReference type="AlphaFoldDB" id="A0A6A5ZAJ8"/>
<protein>
    <submittedName>
        <fullName evidence="2">Uncharacterized protein</fullName>
    </submittedName>
</protein>
<feature type="region of interest" description="Disordered" evidence="1">
    <location>
        <begin position="102"/>
        <end position="148"/>
    </location>
</feature>
<name>A0A6A5ZAJ8_9PLEO</name>
<organism evidence="2 3">
    <name type="scientific">Lophiotrema nucula</name>
    <dbReference type="NCBI Taxonomy" id="690887"/>
    <lineage>
        <taxon>Eukaryota</taxon>
        <taxon>Fungi</taxon>
        <taxon>Dikarya</taxon>
        <taxon>Ascomycota</taxon>
        <taxon>Pezizomycotina</taxon>
        <taxon>Dothideomycetes</taxon>
        <taxon>Pleosporomycetidae</taxon>
        <taxon>Pleosporales</taxon>
        <taxon>Lophiotremataceae</taxon>
        <taxon>Lophiotrema</taxon>
    </lineage>
</organism>
<dbReference type="EMBL" id="ML977320">
    <property type="protein sequence ID" value="KAF2116490.1"/>
    <property type="molecule type" value="Genomic_DNA"/>
</dbReference>
<evidence type="ECO:0000256" key="1">
    <source>
        <dbReference type="SAM" id="MobiDB-lite"/>
    </source>
</evidence>
<dbReference type="OrthoDB" id="3937045at2759"/>
<sequence length="148" mass="16498">MSIRINATVNEARAAAGHNKEQWDRFYFITKDEAKQLSEAHPDWTRWILIPANEKDTMLGRINGRLVAEGIPAVEMIILKWRMSQLLRDIQRKYAEGSMLVGMVGSTTGSPTQSAAQPASSVQTSPTASRSEQSPSDTRPPYDPIRDV</sequence>
<feature type="compositionally biased region" description="Low complexity" evidence="1">
    <location>
        <begin position="110"/>
        <end position="126"/>
    </location>
</feature>
<feature type="compositionally biased region" description="Polar residues" evidence="1">
    <location>
        <begin position="127"/>
        <end position="137"/>
    </location>
</feature>
<gene>
    <name evidence="2" type="ORF">BDV96DRAFT_491255</name>
</gene>
<evidence type="ECO:0000313" key="3">
    <source>
        <dbReference type="Proteomes" id="UP000799770"/>
    </source>
</evidence>
<keyword evidence="3" id="KW-1185">Reference proteome</keyword>
<proteinExistence type="predicted"/>
<evidence type="ECO:0000313" key="2">
    <source>
        <dbReference type="EMBL" id="KAF2116490.1"/>
    </source>
</evidence>
<accession>A0A6A5ZAJ8</accession>
<reference evidence="2" key="1">
    <citation type="journal article" date="2020" name="Stud. Mycol.">
        <title>101 Dothideomycetes genomes: a test case for predicting lifestyles and emergence of pathogens.</title>
        <authorList>
            <person name="Haridas S."/>
            <person name="Albert R."/>
            <person name="Binder M."/>
            <person name="Bloem J."/>
            <person name="Labutti K."/>
            <person name="Salamov A."/>
            <person name="Andreopoulos B."/>
            <person name="Baker S."/>
            <person name="Barry K."/>
            <person name="Bills G."/>
            <person name="Bluhm B."/>
            <person name="Cannon C."/>
            <person name="Castanera R."/>
            <person name="Culley D."/>
            <person name="Daum C."/>
            <person name="Ezra D."/>
            <person name="Gonzalez J."/>
            <person name="Henrissat B."/>
            <person name="Kuo A."/>
            <person name="Liang C."/>
            <person name="Lipzen A."/>
            <person name="Lutzoni F."/>
            <person name="Magnuson J."/>
            <person name="Mondo S."/>
            <person name="Nolan M."/>
            <person name="Ohm R."/>
            <person name="Pangilinan J."/>
            <person name="Park H.-J."/>
            <person name="Ramirez L."/>
            <person name="Alfaro M."/>
            <person name="Sun H."/>
            <person name="Tritt A."/>
            <person name="Yoshinaga Y."/>
            <person name="Zwiers L.-H."/>
            <person name="Turgeon B."/>
            <person name="Goodwin S."/>
            <person name="Spatafora J."/>
            <person name="Crous P."/>
            <person name="Grigoriev I."/>
        </authorList>
    </citation>
    <scope>NUCLEOTIDE SEQUENCE</scope>
    <source>
        <strain evidence="2">CBS 627.86</strain>
    </source>
</reference>